<dbReference type="Pfam" id="PF00400">
    <property type="entry name" value="WD40"/>
    <property type="match status" value="1"/>
</dbReference>
<feature type="non-terminal residue" evidence="2">
    <location>
        <position position="1"/>
    </location>
</feature>
<reference evidence="3" key="1">
    <citation type="submission" date="2018-04" db="EMBL/GenBank/DDBJ databases">
        <authorList>
            <person name="Cornet L."/>
        </authorList>
    </citation>
    <scope>NUCLEOTIDE SEQUENCE [LARGE SCALE GENOMIC DNA]</scope>
</reference>
<dbReference type="PANTHER" id="PTHR19879">
    <property type="entry name" value="TRANSCRIPTION INITIATION FACTOR TFIID"/>
    <property type="match status" value="1"/>
</dbReference>
<dbReference type="Gene3D" id="2.130.10.10">
    <property type="entry name" value="YVTN repeat-like/Quinoprotein amine dehydrogenase"/>
    <property type="match status" value="1"/>
</dbReference>
<reference evidence="2 3" key="2">
    <citation type="submission" date="2018-06" db="EMBL/GenBank/DDBJ databases">
        <title>Metagenomic assembly of (sub)arctic Cyanobacteria and their associated microbiome from non-axenic cultures.</title>
        <authorList>
            <person name="Baurain D."/>
        </authorList>
    </citation>
    <scope>NUCLEOTIDE SEQUENCE [LARGE SCALE GENOMIC DNA]</scope>
    <source>
        <strain evidence="2">ULC041bin1</strain>
    </source>
</reference>
<dbReference type="SMART" id="SM00320">
    <property type="entry name" value="WD40"/>
    <property type="match status" value="1"/>
</dbReference>
<evidence type="ECO:0000313" key="3">
    <source>
        <dbReference type="Proteomes" id="UP000249081"/>
    </source>
</evidence>
<evidence type="ECO:0000256" key="1">
    <source>
        <dbReference type="PROSITE-ProRule" id="PRU00221"/>
    </source>
</evidence>
<keyword evidence="1" id="KW-0853">WD repeat</keyword>
<evidence type="ECO:0000313" key="2">
    <source>
        <dbReference type="EMBL" id="PZO34618.1"/>
    </source>
</evidence>
<dbReference type="Proteomes" id="UP000249081">
    <property type="component" value="Unassembled WGS sequence"/>
</dbReference>
<dbReference type="SUPFAM" id="SSF50960">
    <property type="entry name" value="TolB, C-terminal domain"/>
    <property type="match status" value="1"/>
</dbReference>
<dbReference type="PROSITE" id="PS50082">
    <property type="entry name" value="WD_REPEATS_2"/>
    <property type="match status" value="2"/>
</dbReference>
<dbReference type="PANTHER" id="PTHR19879:SF9">
    <property type="entry name" value="TRANSCRIPTION INITIATION FACTOR TFIID SUBUNIT 5"/>
    <property type="match status" value="1"/>
</dbReference>
<gene>
    <name evidence="2" type="ORF">DCF17_20115</name>
</gene>
<dbReference type="EMBL" id="QBMN01000200">
    <property type="protein sequence ID" value="PZO34618.1"/>
    <property type="molecule type" value="Genomic_DNA"/>
</dbReference>
<dbReference type="InterPro" id="IPR015943">
    <property type="entry name" value="WD40/YVTN_repeat-like_dom_sf"/>
</dbReference>
<name>A0A2W4XTB2_9CYAN</name>
<dbReference type="PROSITE" id="PS50294">
    <property type="entry name" value="WD_REPEATS_REGION"/>
    <property type="match status" value="1"/>
</dbReference>
<sequence>DGTARLWDLDGNQRALLEGHQGPVRQVVFSPDGSQIATGGDDGNSRIWALNGQQIGQYEGYGVLRDDWQYIAVVLQPKEPLRKNAVVQLWPVYTLDRLDDLLAAACQRLTSYLAHNPNRTDADRALCHLPPLNPPPP</sequence>
<feature type="repeat" description="WD" evidence="1">
    <location>
        <begin position="1"/>
        <end position="17"/>
    </location>
</feature>
<dbReference type="InterPro" id="IPR001680">
    <property type="entry name" value="WD40_rpt"/>
</dbReference>
<protein>
    <submittedName>
        <fullName evidence="2">Uncharacterized protein</fullName>
    </submittedName>
</protein>
<accession>A0A2W4XTB2</accession>
<organism evidence="2 3">
    <name type="scientific">Shackletoniella antarctica</name>
    <dbReference type="NCBI Taxonomy" id="268115"/>
    <lineage>
        <taxon>Bacteria</taxon>
        <taxon>Bacillati</taxon>
        <taxon>Cyanobacteriota</taxon>
        <taxon>Cyanophyceae</taxon>
        <taxon>Oculatellales</taxon>
        <taxon>Oculatellaceae</taxon>
        <taxon>Shackletoniella</taxon>
    </lineage>
</organism>
<proteinExistence type="predicted"/>
<dbReference type="AlphaFoldDB" id="A0A2W4XTB2"/>
<feature type="repeat" description="WD" evidence="1">
    <location>
        <begin position="17"/>
        <end position="51"/>
    </location>
</feature>
<comment type="caution">
    <text evidence="2">The sequence shown here is derived from an EMBL/GenBank/DDBJ whole genome shotgun (WGS) entry which is preliminary data.</text>
</comment>